<feature type="region of interest" description="Disordered" evidence="6">
    <location>
        <begin position="143"/>
        <end position="167"/>
    </location>
</feature>
<dbReference type="SUPFAM" id="SSF53041">
    <property type="entry name" value="Resolvase-like"/>
    <property type="match status" value="1"/>
</dbReference>
<protein>
    <submittedName>
        <fullName evidence="8">Putative transposon Tn552 DNA-invertase bin3</fullName>
    </submittedName>
</protein>
<proteinExistence type="predicted"/>
<dbReference type="EMBL" id="FIZY01000012">
    <property type="protein sequence ID" value="CZF80998.1"/>
    <property type="molecule type" value="Genomic_DNA"/>
</dbReference>
<keyword evidence="1" id="KW-0229">DNA integration</keyword>
<dbReference type="PROSITE" id="PS00398">
    <property type="entry name" value="RECOMBINASES_2"/>
    <property type="match status" value="1"/>
</dbReference>
<organism evidence="8 9">
    <name type="scientific">Grimontia marina</name>
    <dbReference type="NCBI Taxonomy" id="646534"/>
    <lineage>
        <taxon>Bacteria</taxon>
        <taxon>Pseudomonadati</taxon>
        <taxon>Pseudomonadota</taxon>
        <taxon>Gammaproteobacteria</taxon>
        <taxon>Vibrionales</taxon>
        <taxon>Vibrionaceae</taxon>
        <taxon>Grimontia</taxon>
    </lineage>
</organism>
<dbReference type="InterPro" id="IPR006119">
    <property type="entry name" value="Resolv_N"/>
</dbReference>
<gene>
    <name evidence="8" type="primary">bin3_1</name>
    <name evidence="8" type="ORF">GMA8713_01673</name>
</gene>
<evidence type="ECO:0000256" key="2">
    <source>
        <dbReference type="ARBA" id="ARBA00023125"/>
    </source>
</evidence>
<accession>A0A128F2H2</accession>
<evidence type="ECO:0000256" key="6">
    <source>
        <dbReference type="SAM" id="MobiDB-lite"/>
    </source>
</evidence>
<feature type="domain" description="Resolvase/invertase-type recombinase catalytic" evidence="7">
    <location>
        <begin position="2"/>
        <end position="157"/>
    </location>
</feature>
<dbReference type="Proteomes" id="UP000073601">
    <property type="component" value="Unassembled WGS sequence"/>
</dbReference>
<sequence length="209" mass="23918">MYIFGYLRASTKEQDAKRAKNRLINFLTEKGHRIAGWYIENESGASLKRPQLMQLLEDATYGDAILIEQVDRLSRLDEAGWATLKKMLHEKDLKVISLDLPTSHAALVSPLSDEFTSSMLRAINNMMLDMLAAIARKDYQDRRRRQREGIAKAKNEGKYKGRQPDKDLHDKIYQLRVTNQLSIADTAKLAGVSERTVIRVSKKTPSERE</sequence>
<dbReference type="GO" id="GO:0015074">
    <property type="term" value="P:DNA integration"/>
    <property type="evidence" value="ECO:0007669"/>
    <property type="project" value="UniProtKB-KW"/>
</dbReference>
<feature type="active site" description="O-(5'-phospho-DNA)-serine intermediate" evidence="4 5">
    <location>
        <position position="10"/>
    </location>
</feature>
<evidence type="ECO:0000313" key="9">
    <source>
        <dbReference type="Proteomes" id="UP000073601"/>
    </source>
</evidence>
<dbReference type="Gene3D" id="3.40.50.1390">
    <property type="entry name" value="Resolvase, N-terminal catalytic domain"/>
    <property type="match status" value="1"/>
</dbReference>
<dbReference type="RefSeq" id="WP_062707858.1">
    <property type="nucleotide sequence ID" value="NZ_CAWRCI010000012.1"/>
</dbReference>
<dbReference type="PROSITE" id="PS00397">
    <property type="entry name" value="RECOMBINASES_1"/>
    <property type="match status" value="1"/>
</dbReference>
<dbReference type="PANTHER" id="PTHR30461:SF25">
    <property type="entry name" value="RESOLVASE-RELATED"/>
    <property type="match status" value="1"/>
</dbReference>
<dbReference type="OrthoDB" id="9786476at2"/>
<dbReference type="SMART" id="SM00857">
    <property type="entry name" value="Resolvase"/>
    <property type="match status" value="1"/>
</dbReference>
<name>A0A128F2H2_9GAMM</name>
<dbReference type="FunFam" id="3.40.50.1390:FF:000010">
    <property type="entry name" value="Recombinase resolvase family"/>
    <property type="match status" value="1"/>
</dbReference>
<dbReference type="PANTHER" id="PTHR30461">
    <property type="entry name" value="DNA-INVERTASE FROM LAMBDOID PROPHAGE"/>
    <property type="match status" value="1"/>
</dbReference>
<evidence type="ECO:0000256" key="4">
    <source>
        <dbReference type="PIRSR" id="PIRSR606118-50"/>
    </source>
</evidence>
<dbReference type="PROSITE" id="PS51736">
    <property type="entry name" value="RECOMBINASES_3"/>
    <property type="match status" value="1"/>
</dbReference>
<evidence type="ECO:0000256" key="1">
    <source>
        <dbReference type="ARBA" id="ARBA00022908"/>
    </source>
</evidence>
<dbReference type="InterPro" id="IPR036162">
    <property type="entry name" value="Resolvase-like_N_sf"/>
</dbReference>
<dbReference type="AlphaFoldDB" id="A0A128F2H2"/>
<evidence type="ECO:0000313" key="8">
    <source>
        <dbReference type="EMBL" id="CZF80998.1"/>
    </source>
</evidence>
<evidence type="ECO:0000256" key="5">
    <source>
        <dbReference type="PROSITE-ProRule" id="PRU10137"/>
    </source>
</evidence>
<keyword evidence="2" id="KW-0238">DNA-binding</keyword>
<reference evidence="9" key="1">
    <citation type="submission" date="2016-02" db="EMBL/GenBank/DDBJ databases">
        <authorList>
            <person name="Rodrigo-Torres Lidia"/>
            <person name="Arahal R.David."/>
        </authorList>
    </citation>
    <scope>NUCLEOTIDE SEQUENCE [LARGE SCALE GENOMIC DNA]</scope>
    <source>
        <strain evidence="9">CECT 8713</strain>
    </source>
</reference>
<dbReference type="InterPro" id="IPR050639">
    <property type="entry name" value="SSR_resolvase"/>
</dbReference>
<evidence type="ECO:0000256" key="3">
    <source>
        <dbReference type="ARBA" id="ARBA00023172"/>
    </source>
</evidence>
<dbReference type="GO" id="GO:0003677">
    <property type="term" value="F:DNA binding"/>
    <property type="evidence" value="ECO:0007669"/>
    <property type="project" value="UniProtKB-KW"/>
</dbReference>
<evidence type="ECO:0000259" key="7">
    <source>
        <dbReference type="PROSITE" id="PS51736"/>
    </source>
</evidence>
<dbReference type="GO" id="GO:0000150">
    <property type="term" value="F:DNA strand exchange activity"/>
    <property type="evidence" value="ECO:0007669"/>
    <property type="project" value="InterPro"/>
</dbReference>
<keyword evidence="9" id="KW-1185">Reference proteome</keyword>
<keyword evidence="3" id="KW-0233">DNA recombination</keyword>
<dbReference type="Pfam" id="PF00239">
    <property type="entry name" value="Resolvase"/>
    <property type="match status" value="1"/>
</dbReference>
<dbReference type="InterPro" id="IPR006118">
    <property type="entry name" value="Recombinase_CS"/>
</dbReference>